<dbReference type="EMBL" id="VSSQ01144055">
    <property type="protein sequence ID" value="MPN63920.1"/>
    <property type="molecule type" value="Genomic_DNA"/>
</dbReference>
<evidence type="ECO:0000256" key="1">
    <source>
        <dbReference type="SAM" id="MobiDB-lite"/>
    </source>
</evidence>
<dbReference type="AlphaFoldDB" id="A0A645JLD0"/>
<feature type="region of interest" description="Disordered" evidence="1">
    <location>
        <begin position="49"/>
        <end position="98"/>
    </location>
</feature>
<organism evidence="2">
    <name type="scientific">bioreactor metagenome</name>
    <dbReference type="NCBI Taxonomy" id="1076179"/>
    <lineage>
        <taxon>unclassified sequences</taxon>
        <taxon>metagenomes</taxon>
        <taxon>ecological metagenomes</taxon>
    </lineage>
</organism>
<accession>A0A645JLD0</accession>
<name>A0A645JLD0_9ZZZZ</name>
<comment type="caution">
    <text evidence="2">The sequence shown here is derived from an EMBL/GenBank/DDBJ whole genome shotgun (WGS) entry which is preliminary data.</text>
</comment>
<proteinExistence type="predicted"/>
<gene>
    <name evidence="2" type="ORF">SDC9_211687</name>
</gene>
<sequence length="113" mass="12948">MSVRCDLNAVSGKSGNAFDDQAVEVARVKDDQITIVCLGKSDVKNAISRHQRGFHRNTRHGVLADIEQRKRRKKQHRGKDTKQNLTRARTSPRARNRNISPVIRRIVLWHVDS</sequence>
<reference evidence="2" key="1">
    <citation type="submission" date="2019-08" db="EMBL/GenBank/DDBJ databases">
        <authorList>
            <person name="Kucharzyk K."/>
            <person name="Murdoch R.W."/>
            <person name="Higgins S."/>
            <person name="Loffler F."/>
        </authorList>
    </citation>
    <scope>NUCLEOTIDE SEQUENCE</scope>
</reference>
<feature type="compositionally biased region" description="Basic residues" evidence="1">
    <location>
        <begin position="69"/>
        <end position="79"/>
    </location>
</feature>
<feature type="compositionally biased region" description="Basic residues" evidence="1">
    <location>
        <begin position="49"/>
        <end position="59"/>
    </location>
</feature>
<evidence type="ECO:0000313" key="2">
    <source>
        <dbReference type="EMBL" id="MPN63920.1"/>
    </source>
</evidence>
<protein>
    <submittedName>
        <fullName evidence="2">Uncharacterized protein</fullName>
    </submittedName>
</protein>